<evidence type="ECO:0000256" key="3">
    <source>
        <dbReference type="ARBA" id="ARBA00022692"/>
    </source>
</evidence>
<evidence type="ECO:0000256" key="4">
    <source>
        <dbReference type="ARBA" id="ARBA00022989"/>
    </source>
</evidence>
<keyword evidence="5 6" id="KW-0472">Membrane</keyword>
<keyword evidence="4 6" id="KW-1133">Transmembrane helix</keyword>
<sequence>MRTLAPLGDTSAPLARRDPVAKLAAMMVLTIALLAAVDPVTPAAALAAELALVPLFGVRYRALLRRSGTLLVSVAGIAVTQLLFGTSDSGPVLLDAGPLVVTAGVATTALGLALRIVAVALPGLVVVATTDPTDLADSLTQHLRVPARFAIGALAAFRLVPLLAAEWELLTLARRARGVDAGGNPVAYVRLVVSTAFALLVGAIRRGTRLATAMDARGFDSHVPRSVARPRRFTAADAAMIAGAVGIAAAAIGTSVATGAFRPLM</sequence>
<evidence type="ECO:0000313" key="8">
    <source>
        <dbReference type="Proteomes" id="UP000599074"/>
    </source>
</evidence>
<dbReference type="EMBL" id="BOON01000039">
    <property type="protein sequence ID" value="GII24590.1"/>
    <property type="molecule type" value="Genomic_DNA"/>
</dbReference>
<dbReference type="CDD" id="cd16914">
    <property type="entry name" value="EcfT"/>
    <property type="match status" value="1"/>
</dbReference>
<feature type="transmembrane region" description="Helical" evidence="6">
    <location>
        <begin position="99"/>
        <end position="128"/>
    </location>
</feature>
<evidence type="ECO:0000256" key="6">
    <source>
        <dbReference type="SAM" id="Phobius"/>
    </source>
</evidence>
<dbReference type="PANTHER" id="PTHR34857:SF2">
    <property type="entry name" value="SLL0384 PROTEIN"/>
    <property type="match status" value="1"/>
</dbReference>
<feature type="transmembrane region" description="Helical" evidence="6">
    <location>
        <begin position="238"/>
        <end position="261"/>
    </location>
</feature>
<name>A0A8J3X1L8_9ACTN</name>
<keyword evidence="2" id="KW-1003">Cell membrane</keyword>
<organism evidence="7 8">
    <name type="scientific">Planosporangium mesophilum</name>
    <dbReference type="NCBI Taxonomy" id="689768"/>
    <lineage>
        <taxon>Bacteria</taxon>
        <taxon>Bacillati</taxon>
        <taxon>Actinomycetota</taxon>
        <taxon>Actinomycetes</taxon>
        <taxon>Micromonosporales</taxon>
        <taxon>Micromonosporaceae</taxon>
        <taxon>Planosporangium</taxon>
    </lineage>
</organism>
<feature type="transmembrane region" description="Helical" evidence="6">
    <location>
        <begin position="43"/>
        <end position="62"/>
    </location>
</feature>
<feature type="transmembrane region" description="Helical" evidence="6">
    <location>
        <begin position="69"/>
        <end position="87"/>
    </location>
</feature>
<reference evidence="7" key="1">
    <citation type="submission" date="2021-01" db="EMBL/GenBank/DDBJ databases">
        <title>Whole genome shotgun sequence of Planosporangium mesophilum NBRC 109066.</title>
        <authorList>
            <person name="Komaki H."/>
            <person name="Tamura T."/>
        </authorList>
    </citation>
    <scope>NUCLEOTIDE SEQUENCE</scope>
    <source>
        <strain evidence="7">NBRC 109066</strain>
    </source>
</reference>
<evidence type="ECO:0000256" key="5">
    <source>
        <dbReference type="ARBA" id="ARBA00023136"/>
    </source>
</evidence>
<gene>
    <name evidence="7" type="ORF">Pme01_41870</name>
</gene>
<keyword evidence="8" id="KW-1185">Reference proteome</keyword>
<evidence type="ECO:0000256" key="1">
    <source>
        <dbReference type="ARBA" id="ARBA00004141"/>
    </source>
</evidence>
<feature type="transmembrane region" description="Helical" evidence="6">
    <location>
        <begin position="149"/>
        <end position="167"/>
    </location>
</feature>
<dbReference type="PANTHER" id="PTHR34857">
    <property type="entry name" value="SLL0384 PROTEIN"/>
    <property type="match status" value="1"/>
</dbReference>
<evidence type="ECO:0000313" key="7">
    <source>
        <dbReference type="EMBL" id="GII24590.1"/>
    </source>
</evidence>
<dbReference type="GO" id="GO:0005886">
    <property type="term" value="C:plasma membrane"/>
    <property type="evidence" value="ECO:0007669"/>
    <property type="project" value="UniProtKB-ARBA"/>
</dbReference>
<dbReference type="RefSeq" id="WP_168116992.1">
    <property type="nucleotide sequence ID" value="NZ_BOON01000039.1"/>
</dbReference>
<dbReference type="Pfam" id="PF02361">
    <property type="entry name" value="CbiQ"/>
    <property type="match status" value="1"/>
</dbReference>
<keyword evidence="3 6" id="KW-0812">Transmembrane</keyword>
<protein>
    <submittedName>
        <fullName evidence="7">ABC transporter</fullName>
    </submittedName>
</protein>
<feature type="transmembrane region" description="Helical" evidence="6">
    <location>
        <begin position="187"/>
        <end position="204"/>
    </location>
</feature>
<dbReference type="InterPro" id="IPR003339">
    <property type="entry name" value="ABC/ECF_trnsptr_transmembrane"/>
</dbReference>
<dbReference type="InterPro" id="IPR051611">
    <property type="entry name" value="ECF_transporter_component"/>
</dbReference>
<accession>A0A8J3X1L8</accession>
<evidence type="ECO:0000256" key="2">
    <source>
        <dbReference type="ARBA" id="ARBA00022475"/>
    </source>
</evidence>
<comment type="caution">
    <text evidence="7">The sequence shown here is derived from an EMBL/GenBank/DDBJ whole genome shotgun (WGS) entry which is preliminary data.</text>
</comment>
<dbReference type="Proteomes" id="UP000599074">
    <property type="component" value="Unassembled WGS sequence"/>
</dbReference>
<proteinExistence type="predicted"/>
<dbReference type="AlphaFoldDB" id="A0A8J3X1L8"/>
<comment type="subcellular location">
    <subcellularLocation>
        <location evidence="1">Membrane</location>
        <topology evidence="1">Multi-pass membrane protein</topology>
    </subcellularLocation>
</comment>
<feature type="transmembrane region" description="Helical" evidence="6">
    <location>
        <begin position="20"/>
        <end position="37"/>
    </location>
</feature>